<evidence type="ECO:0000313" key="3">
    <source>
        <dbReference type="EMBL" id="QHI37187.1"/>
    </source>
</evidence>
<dbReference type="AlphaFoldDB" id="A0A7L4ZL42"/>
<gene>
    <name evidence="3" type="primary">copA_4</name>
    <name evidence="3" type="ORF">IMCC3317_25650</name>
</gene>
<evidence type="ECO:0000259" key="2">
    <source>
        <dbReference type="PROSITE" id="PS50846"/>
    </source>
</evidence>
<proteinExistence type="predicted"/>
<dbReference type="Gene3D" id="3.30.70.100">
    <property type="match status" value="1"/>
</dbReference>
<dbReference type="PROSITE" id="PS51257">
    <property type="entry name" value="PROKAR_LIPOPROTEIN"/>
    <property type="match status" value="1"/>
</dbReference>
<name>A0A7L4ZL42_9FLAO</name>
<organism evidence="3 4">
    <name type="scientific">Kordia antarctica</name>
    <dbReference type="NCBI Taxonomy" id="1218801"/>
    <lineage>
        <taxon>Bacteria</taxon>
        <taxon>Pseudomonadati</taxon>
        <taxon>Bacteroidota</taxon>
        <taxon>Flavobacteriia</taxon>
        <taxon>Flavobacteriales</taxon>
        <taxon>Flavobacteriaceae</taxon>
        <taxon>Kordia</taxon>
    </lineage>
</organism>
<dbReference type="InterPro" id="IPR006121">
    <property type="entry name" value="HMA_dom"/>
</dbReference>
<dbReference type="InterPro" id="IPR036163">
    <property type="entry name" value="HMA_dom_sf"/>
</dbReference>
<dbReference type="OrthoDB" id="1178902at2"/>
<dbReference type="KEGG" id="kan:IMCC3317_25650"/>
<dbReference type="PROSITE" id="PS50846">
    <property type="entry name" value="HMA_2"/>
    <property type="match status" value="1"/>
</dbReference>
<dbReference type="Proteomes" id="UP000464657">
    <property type="component" value="Chromosome"/>
</dbReference>
<dbReference type="Pfam" id="PF00403">
    <property type="entry name" value="HMA"/>
    <property type="match status" value="1"/>
</dbReference>
<sequence>MKKILFVCALAIAIVSCKNNTTPETVIVDTKTETVNKETSKDDVAANYNKAEFKIDGMTCAIGCAKRIESKLASMEGVKSAKVDFDQKLAMVEYNEEKVDFDALTSTVATVPGDYIISDMKNVEAFAKTCAADCKMECCAKKSETKKACAADCKMACCAKKEDKKTACAEDCKKECCAKKV</sequence>
<reference evidence="3 4" key="1">
    <citation type="journal article" date="2013" name="Int. J. Syst. Evol. Microbiol.">
        <title>Kordia antarctica sp. nov., isolated from Antarctic seawater.</title>
        <authorList>
            <person name="Baek K."/>
            <person name="Choi A."/>
            <person name="Kang I."/>
            <person name="Lee K."/>
            <person name="Cho J.C."/>
        </authorList>
    </citation>
    <scope>NUCLEOTIDE SEQUENCE [LARGE SCALE GENOMIC DNA]</scope>
    <source>
        <strain evidence="3 4">IMCC3317</strain>
    </source>
</reference>
<dbReference type="EMBL" id="CP019288">
    <property type="protein sequence ID" value="QHI37187.1"/>
    <property type="molecule type" value="Genomic_DNA"/>
</dbReference>
<dbReference type="SUPFAM" id="SSF55008">
    <property type="entry name" value="HMA, heavy metal-associated domain"/>
    <property type="match status" value="1"/>
</dbReference>
<evidence type="ECO:0000313" key="4">
    <source>
        <dbReference type="Proteomes" id="UP000464657"/>
    </source>
</evidence>
<keyword evidence="4" id="KW-1185">Reference proteome</keyword>
<feature type="signal peptide" evidence="1">
    <location>
        <begin position="1"/>
        <end position="18"/>
    </location>
</feature>
<evidence type="ECO:0000256" key="1">
    <source>
        <dbReference type="SAM" id="SignalP"/>
    </source>
</evidence>
<feature type="chain" id="PRO_5029756786" evidence="1">
    <location>
        <begin position="19"/>
        <end position="181"/>
    </location>
</feature>
<protein>
    <submittedName>
        <fullName evidence="3">Copper-exporting P-type ATPase A</fullName>
    </submittedName>
</protein>
<dbReference type="GO" id="GO:0046872">
    <property type="term" value="F:metal ion binding"/>
    <property type="evidence" value="ECO:0007669"/>
    <property type="project" value="InterPro"/>
</dbReference>
<accession>A0A7L4ZL42</accession>
<dbReference type="CDD" id="cd00371">
    <property type="entry name" value="HMA"/>
    <property type="match status" value="1"/>
</dbReference>
<feature type="domain" description="HMA" evidence="2">
    <location>
        <begin position="49"/>
        <end position="116"/>
    </location>
</feature>
<dbReference type="RefSeq" id="WP_160129831.1">
    <property type="nucleotide sequence ID" value="NZ_CP019288.1"/>
</dbReference>
<keyword evidence="1" id="KW-0732">Signal</keyword>